<dbReference type="PROSITE" id="PS50294">
    <property type="entry name" value="WD_REPEATS_REGION"/>
    <property type="match status" value="1"/>
</dbReference>
<feature type="repeat" description="WD" evidence="3">
    <location>
        <begin position="375"/>
        <end position="411"/>
    </location>
</feature>
<evidence type="ECO:0000313" key="4">
    <source>
        <dbReference type="EMBL" id="CAH7670595.1"/>
    </source>
</evidence>
<comment type="caution">
    <text evidence="4">The sequence shown here is derived from an EMBL/GenBank/DDBJ whole genome shotgun (WGS) entry which is preliminary data.</text>
</comment>
<organism evidence="4 5">
    <name type="scientific">Phakopsora pachyrhizi</name>
    <name type="common">Asian soybean rust disease fungus</name>
    <dbReference type="NCBI Taxonomy" id="170000"/>
    <lineage>
        <taxon>Eukaryota</taxon>
        <taxon>Fungi</taxon>
        <taxon>Dikarya</taxon>
        <taxon>Basidiomycota</taxon>
        <taxon>Pucciniomycotina</taxon>
        <taxon>Pucciniomycetes</taxon>
        <taxon>Pucciniales</taxon>
        <taxon>Phakopsoraceae</taxon>
        <taxon>Phakopsora</taxon>
    </lineage>
</organism>
<dbReference type="EMBL" id="CALTRL010001029">
    <property type="protein sequence ID" value="CAH7670595.1"/>
    <property type="molecule type" value="Genomic_DNA"/>
</dbReference>
<evidence type="ECO:0000256" key="1">
    <source>
        <dbReference type="ARBA" id="ARBA00022574"/>
    </source>
</evidence>
<dbReference type="PANTHER" id="PTHR22889">
    <property type="entry name" value="WD REPEAT-CONTAINING PROTEIN 89"/>
    <property type="match status" value="1"/>
</dbReference>
<dbReference type="SMART" id="SM00320">
    <property type="entry name" value="WD40"/>
    <property type="match status" value="3"/>
</dbReference>
<dbReference type="Gene3D" id="2.130.10.10">
    <property type="entry name" value="YVTN repeat-like/Quinoprotein amine dehydrogenase"/>
    <property type="match status" value="2"/>
</dbReference>
<dbReference type="InterPro" id="IPR039328">
    <property type="entry name" value="WDR89"/>
</dbReference>
<evidence type="ECO:0000256" key="3">
    <source>
        <dbReference type="PROSITE-ProRule" id="PRU00221"/>
    </source>
</evidence>
<keyword evidence="1 3" id="KW-0853">WD repeat</keyword>
<evidence type="ECO:0000256" key="2">
    <source>
        <dbReference type="ARBA" id="ARBA00022737"/>
    </source>
</evidence>
<accession>A0AAV0AP45</accession>
<reference evidence="4" key="1">
    <citation type="submission" date="2022-06" db="EMBL/GenBank/DDBJ databases">
        <authorList>
            <consortium name="SYNGENTA / RWTH Aachen University"/>
        </authorList>
    </citation>
    <scope>NUCLEOTIDE SEQUENCE</scope>
</reference>
<dbReference type="SUPFAM" id="SSF50998">
    <property type="entry name" value="Quinoprotein alcohol dehydrogenase-like"/>
    <property type="match status" value="1"/>
</dbReference>
<sequence length="411" mass="46371">MSSLIVSNSEQSEYRLRSKFSLPPATNSSVECNDNDYVLQLKSLSDRYQGRWMFSTSSSINSRRIGLIEFREDSSYVIDSIEVLRNERDFSSRNPKRQRMENEVSIDDNQHEFGETSDELGRATQLNWSNQSGLIIAGFLDSSSIWAWDLRISNNQPVHQLRGSISGSFHCCDQSRDGRLVLGGLSDQDSSQEQLVEAFDLRKPDQPIIKYDQSHSDLISRVKFLKRSNDEYERGERDLICSASLDGLMVTYDLKFEDEDDSVISVCNLGSSVAHCQPIDDYPSIWLGTDMETLAVWKTDKSDLVDHGDIRKEDVSIPDLPVSYLIDCLDLTSSSNLFRSKPRSGYFAGNQDGEIVLVDTSNDVSGNWNLIGSFKGGHQDMVRCAEIDNWSRLIGTGGEDGIICFWSLNQQ</sequence>
<gene>
    <name evidence="4" type="ORF">PPACK8108_LOCUS5326</name>
</gene>
<evidence type="ECO:0000313" key="5">
    <source>
        <dbReference type="Proteomes" id="UP001153365"/>
    </source>
</evidence>
<keyword evidence="2" id="KW-0677">Repeat</keyword>
<dbReference type="InterPro" id="IPR001680">
    <property type="entry name" value="WD40_rpt"/>
</dbReference>
<dbReference type="AlphaFoldDB" id="A0AAV0AP45"/>
<protein>
    <submittedName>
        <fullName evidence="4">Quinon protein alcohol dehydrogenase-like superfamily</fullName>
    </submittedName>
</protein>
<dbReference type="PANTHER" id="PTHR22889:SF0">
    <property type="entry name" value="WD REPEAT-CONTAINING PROTEIN 89"/>
    <property type="match status" value="1"/>
</dbReference>
<dbReference type="Proteomes" id="UP001153365">
    <property type="component" value="Unassembled WGS sequence"/>
</dbReference>
<dbReference type="InterPro" id="IPR011047">
    <property type="entry name" value="Quinoprotein_ADH-like_sf"/>
</dbReference>
<proteinExistence type="predicted"/>
<dbReference type="InterPro" id="IPR015943">
    <property type="entry name" value="WD40/YVTN_repeat-like_dom_sf"/>
</dbReference>
<keyword evidence="5" id="KW-1185">Reference proteome</keyword>
<dbReference type="PROSITE" id="PS50082">
    <property type="entry name" value="WD_REPEATS_2"/>
    <property type="match status" value="1"/>
</dbReference>
<name>A0AAV0AP45_PHAPC</name>